<dbReference type="InterPro" id="IPR058008">
    <property type="entry name" value="Gp26_C"/>
</dbReference>
<gene>
    <name evidence="3" type="ORF">GEV37_12425</name>
</gene>
<keyword evidence="4" id="KW-1185">Reference proteome</keyword>
<accession>A0ABS8DV30</accession>
<proteinExistence type="predicted"/>
<feature type="domain" description="Phage tail protein C-terminal" evidence="2">
    <location>
        <begin position="172"/>
        <end position="307"/>
    </location>
</feature>
<dbReference type="Pfam" id="PF25670">
    <property type="entry name" value="Phage_tail_C_2"/>
    <property type="match status" value="1"/>
</dbReference>
<evidence type="ECO:0000259" key="2">
    <source>
        <dbReference type="Pfam" id="PF25670"/>
    </source>
</evidence>
<feature type="region of interest" description="Disordered" evidence="1">
    <location>
        <begin position="306"/>
        <end position="326"/>
    </location>
</feature>
<evidence type="ECO:0000256" key="1">
    <source>
        <dbReference type="SAM" id="MobiDB-lite"/>
    </source>
</evidence>
<sequence length="326" mass="34403">MVTPANQDQYNAKNAELIAAFEDLIKSAKNLVRLNGQRVGAAAGADTLSQIAIGDVGALQRALNIVAVAGRDTVGIGARLLREGAGGIEGTCQYLPSDQPVGAQRNGLWAISSSNYPPDFTKFSDAWSSVFLNKRTDETGSGFVHTIGNQIKFFRISNGLIGSAVEAYTTGNVTRDSNGVLRAASPIFRVATVAECAQGDGFKDAGAGMANAEAQGVTSERLDTGVYAITGSLGFATDNVWPNGFVIPQDANGNNLVFAEAEQDDEGTITLRTFEPKFDWQSGRHIAGEPLDIPRGRWVDMRLSMPKTEIEGGGGNSSSPESQTPS</sequence>
<feature type="compositionally biased region" description="Low complexity" evidence="1">
    <location>
        <begin position="317"/>
        <end position="326"/>
    </location>
</feature>
<evidence type="ECO:0000313" key="3">
    <source>
        <dbReference type="EMBL" id="MCB8889918.1"/>
    </source>
</evidence>
<reference evidence="3 4" key="1">
    <citation type="journal article" date="2021" name="Sci. Rep.">
        <title>Genome analysis of a halophilic bacterium Halomonas malpeensis YU-PRIM-29(T) reveals its exopolysaccharide and pigment producing capabilities.</title>
        <authorList>
            <person name="Athmika"/>
            <person name="Ghate S.D."/>
            <person name="Arun A.B."/>
            <person name="Rao S.S."/>
            <person name="Kumar S.T.A."/>
            <person name="Kandiyil M.K."/>
            <person name="Saptami K."/>
            <person name="Rekha P.D."/>
        </authorList>
    </citation>
    <scope>NUCLEOTIDE SEQUENCE [LARGE SCALE GENOMIC DNA]</scope>
    <source>
        <strain evidence="4">prim 29</strain>
    </source>
</reference>
<dbReference type="EMBL" id="WHVL01000005">
    <property type="protein sequence ID" value="MCB8889918.1"/>
    <property type="molecule type" value="Genomic_DNA"/>
</dbReference>
<comment type="caution">
    <text evidence="3">The sequence shown here is derived from an EMBL/GenBank/DDBJ whole genome shotgun (WGS) entry which is preliminary data.</text>
</comment>
<protein>
    <recommendedName>
        <fullName evidence="2">Phage tail protein C-terminal domain-containing protein</fullName>
    </recommendedName>
</protein>
<dbReference type="Proteomes" id="UP001319882">
    <property type="component" value="Unassembled WGS sequence"/>
</dbReference>
<name>A0ABS8DV30_9GAMM</name>
<dbReference type="RefSeq" id="WP_227390584.1">
    <property type="nucleotide sequence ID" value="NZ_JBHSCJ010000002.1"/>
</dbReference>
<evidence type="ECO:0000313" key="4">
    <source>
        <dbReference type="Proteomes" id="UP001319882"/>
    </source>
</evidence>
<organism evidence="3 4">
    <name type="scientific">Vreelandella malpeensis</name>
    <dbReference type="NCBI Taxonomy" id="1172368"/>
    <lineage>
        <taxon>Bacteria</taxon>
        <taxon>Pseudomonadati</taxon>
        <taxon>Pseudomonadota</taxon>
        <taxon>Gammaproteobacteria</taxon>
        <taxon>Oceanospirillales</taxon>
        <taxon>Halomonadaceae</taxon>
        <taxon>Vreelandella</taxon>
    </lineage>
</organism>